<proteinExistence type="predicted"/>
<dbReference type="SUPFAM" id="SSF49899">
    <property type="entry name" value="Concanavalin A-like lectins/glucanases"/>
    <property type="match status" value="1"/>
</dbReference>
<organism evidence="1">
    <name type="scientific">marine sediment metagenome</name>
    <dbReference type="NCBI Taxonomy" id="412755"/>
    <lineage>
        <taxon>unclassified sequences</taxon>
        <taxon>metagenomes</taxon>
        <taxon>ecological metagenomes</taxon>
    </lineage>
</organism>
<dbReference type="EMBL" id="LAZR01005854">
    <property type="protein sequence ID" value="KKM96640.1"/>
    <property type="molecule type" value="Genomic_DNA"/>
</dbReference>
<dbReference type="AlphaFoldDB" id="A0A0F9P6I4"/>
<evidence type="ECO:0000313" key="1">
    <source>
        <dbReference type="EMBL" id="KKM96640.1"/>
    </source>
</evidence>
<gene>
    <name evidence="1" type="ORF">LCGC14_1176030</name>
</gene>
<dbReference type="Pfam" id="PF13385">
    <property type="entry name" value="Laminin_G_3"/>
    <property type="match status" value="1"/>
</dbReference>
<dbReference type="Gene3D" id="2.60.120.200">
    <property type="match status" value="1"/>
</dbReference>
<sequence length="249" mass="26449">MVKVTGPMGSHDASGTLRAPPIFSSSLRNRHARIPPAAPPAAAGGSLLFAAGTNNCNAPSINNSNQYPGTIEAWFKPASMNGLLAGTFFGTAIAGASIGIDVSNINAFVAFNNKFYARGQANYLPLATWAHIALTWQINLMQMWINGTLGNQSTGAGFTLTHHSGFHVGGRLRPIDPDLDAHITQVRFSDIRRYTSNFTPATDFTADANTLALYKMLEGTGTTVADDSGNGHTLNFPVSNLPTWSTEIP</sequence>
<protein>
    <recommendedName>
        <fullName evidence="2">LamG-like jellyroll fold domain-containing protein</fullName>
    </recommendedName>
</protein>
<name>A0A0F9P6I4_9ZZZZ</name>
<comment type="caution">
    <text evidence="1">The sequence shown here is derived from an EMBL/GenBank/DDBJ whole genome shotgun (WGS) entry which is preliminary data.</text>
</comment>
<accession>A0A0F9P6I4</accession>
<reference evidence="1" key="1">
    <citation type="journal article" date="2015" name="Nature">
        <title>Complex archaea that bridge the gap between prokaryotes and eukaryotes.</title>
        <authorList>
            <person name="Spang A."/>
            <person name="Saw J.H."/>
            <person name="Jorgensen S.L."/>
            <person name="Zaremba-Niedzwiedzka K."/>
            <person name="Martijn J."/>
            <person name="Lind A.E."/>
            <person name="van Eijk R."/>
            <person name="Schleper C."/>
            <person name="Guy L."/>
            <person name="Ettema T.J."/>
        </authorList>
    </citation>
    <scope>NUCLEOTIDE SEQUENCE</scope>
</reference>
<evidence type="ECO:0008006" key="2">
    <source>
        <dbReference type="Google" id="ProtNLM"/>
    </source>
</evidence>
<dbReference type="InterPro" id="IPR013320">
    <property type="entry name" value="ConA-like_dom_sf"/>
</dbReference>